<feature type="region of interest" description="Disordered" evidence="1">
    <location>
        <begin position="1"/>
        <end position="70"/>
    </location>
</feature>
<sequence>MARSDYHSKSCAYGVDKPPDQSEPVITRTMQLSYGARHEPPHPQTTPRHELRAEKARRNKGEPGSATGSRNRANALAAFIGKKAEIDEMLARLQALSDDHFNAHPDEVNWGHVGTLEHYASLVKRITDSAFGEGEHAE</sequence>
<dbReference type="PATRIC" id="fig|991905.3.peg.4247"/>
<name>F2J6Q3_POLGS</name>
<evidence type="ECO:0000256" key="1">
    <source>
        <dbReference type="SAM" id="MobiDB-lite"/>
    </source>
</evidence>
<dbReference type="STRING" id="991905.SL003B_4118"/>
<evidence type="ECO:0000313" key="3">
    <source>
        <dbReference type="Proteomes" id="UP000008130"/>
    </source>
</evidence>
<dbReference type="KEGG" id="pgv:SL003B_4118"/>
<organism evidence="2 3">
    <name type="scientific">Polymorphum gilvum (strain LMG 25793 / CGMCC 1.9160 / SL003B-26A1)</name>
    <dbReference type="NCBI Taxonomy" id="991905"/>
    <lineage>
        <taxon>Bacteria</taxon>
        <taxon>Pseudomonadati</taxon>
        <taxon>Pseudomonadota</taxon>
        <taxon>Alphaproteobacteria</taxon>
        <taxon>Rhodobacterales</taxon>
        <taxon>Paracoccaceae</taxon>
        <taxon>Polymorphum</taxon>
    </lineage>
</organism>
<dbReference type="AlphaFoldDB" id="F2J6Q3"/>
<dbReference type="EMBL" id="CP002568">
    <property type="protein sequence ID" value="ADZ72536.1"/>
    <property type="molecule type" value="Genomic_DNA"/>
</dbReference>
<protein>
    <submittedName>
        <fullName evidence="2">Uncharacterized protein</fullName>
    </submittedName>
</protein>
<gene>
    <name evidence="2" type="ordered locus">SL003B_4118</name>
</gene>
<dbReference type="HOGENOM" id="CLU_153868_0_0_5"/>
<proteinExistence type="predicted"/>
<reference evidence="2 3" key="1">
    <citation type="journal article" date="2011" name="J. Bacteriol.">
        <title>Complete genome sequence of Polymorphum gilvum SL003B-26A1T, a crude oil-degrading bacterium from oil-polluted saline soil.</title>
        <authorList>
            <person name="Li S.G."/>
            <person name="Tang Y.Q."/>
            <person name="Nie Y."/>
            <person name="Cai M."/>
            <person name="Wu X.L."/>
        </authorList>
    </citation>
    <scope>NUCLEOTIDE SEQUENCE [LARGE SCALE GENOMIC DNA]</scope>
    <source>
        <strain evidence="3">LMG 25793 / CGMCC 1.9160 / SL003B-26A1</strain>
    </source>
</reference>
<evidence type="ECO:0000313" key="2">
    <source>
        <dbReference type="EMBL" id="ADZ72536.1"/>
    </source>
</evidence>
<feature type="compositionally biased region" description="Basic and acidic residues" evidence="1">
    <location>
        <begin position="36"/>
        <end position="61"/>
    </location>
</feature>
<dbReference type="Proteomes" id="UP000008130">
    <property type="component" value="Chromosome"/>
</dbReference>
<accession>F2J6Q3</accession>
<keyword evidence="3" id="KW-1185">Reference proteome</keyword>
<dbReference type="eggNOG" id="ENOG50330MI">
    <property type="taxonomic scope" value="Bacteria"/>
</dbReference>